<evidence type="ECO:0000313" key="9">
    <source>
        <dbReference type="Proteomes" id="UP000184363"/>
    </source>
</evidence>
<dbReference type="SUPFAM" id="SSF81324">
    <property type="entry name" value="Voltage-gated potassium channels"/>
    <property type="match status" value="1"/>
</dbReference>
<evidence type="ECO:0000313" key="8">
    <source>
        <dbReference type="EMBL" id="SHK18404.1"/>
    </source>
</evidence>
<evidence type="ECO:0000256" key="3">
    <source>
        <dbReference type="ARBA" id="ARBA00022989"/>
    </source>
</evidence>
<dbReference type="InterPro" id="IPR005821">
    <property type="entry name" value="Ion_trans_dom"/>
</dbReference>
<dbReference type="GO" id="GO:0005216">
    <property type="term" value="F:monoatomic ion channel activity"/>
    <property type="evidence" value="ECO:0007669"/>
    <property type="project" value="InterPro"/>
</dbReference>
<dbReference type="Gene3D" id="1.20.120.350">
    <property type="entry name" value="Voltage-gated potassium channels. Chain C"/>
    <property type="match status" value="1"/>
</dbReference>
<evidence type="ECO:0000259" key="7">
    <source>
        <dbReference type="Pfam" id="PF00520"/>
    </source>
</evidence>
<dbReference type="AlphaFoldDB" id="A0A1M6QDM6"/>
<reference evidence="8 9" key="1">
    <citation type="submission" date="2016-11" db="EMBL/GenBank/DDBJ databases">
        <authorList>
            <person name="Jaros S."/>
            <person name="Januszkiewicz K."/>
            <person name="Wedrychowicz H."/>
        </authorList>
    </citation>
    <scope>NUCLEOTIDE SEQUENCE [LARGE SCALE GENOMIC DNA]</scope>
    <source>
        <strain evidence="8 9">DSM 43832</strain>
    </source>
</reference>
<keyword evidence="4 6" id="KW-0472">Membrane</keyword>
<feature type="region of interest" description="Disordered" evidence="5">
    <location>
        <begin position="257"/>
        <end position="281"/>
    </location>
</feature>
<dbReference type="RefSeq" id="WP_073455782.1">
    <property type="nucleotide sequence ID" value="NZ_CALGVN010000032.1"/>
</dbReference>
<evidence type="ECO:0000256" key="6">
    <source>
        <dbReference type="SAM" id="Phobius"/>
    </source>
</evidence>
<evidence type="ECO:0000256" key="1">
    <source>
        <dbReference type="ARBA" id="ARBA00004141"/>
    </source>
</evidence>
<dbReference type="Pfam" id="PF00520">
    <property type="entry name" value="Ion_trans"/>
    <property type="match status" value="1"/>
</dbReference>
<comment type="subcellular location">
    <subcellularLocation>
        <location evidence="1">Membrane</location>
        <topology evidence="1">Multi-pass membrane protein</topology>
    </subcellularLocation>
</comment>
<feature type="transmembrane region" description="Helical" evidence="6">
    <location>
        <begin position="22"/>
        <end position="41"/>
    </location>
</feature>
<gene>
    <name evidence="8" type="ORF">SAMN05443637_103263</name>
</gene>
<dbReference type="InterPro" id="IPR027359">
    <property type="entry name" value="Volt_channel_dom_sf"/>
</dbReference>
<protein>
    <recommendedName>
        <fullName evidence="7">Ion transport domain-containing protein</fullName>
    </recommendedName>
</protein>
<sequence>MSASAPVPAPVPSGRRVSPVDVVMLALALASVGMLAYVEFFPHDAAVAHWVFVADAAVCGIFLVEFLVRWRRAGWERWFPLRNWFEVLGMVPVAHPALRGLRLLRVVVLLMRVARSADRAFGERFTQRLVERWSRPIVLAIKKPITVAVLDEVVKVLETGSYPQNIARSVERNRQLLREIVSESIKRDRATGVLARLPFHDEIVHGLIDTVMRVLVDVLTDPRTDAFFAELVRENQVQIRAAVVAGLHEQRPDLVTSAAPPTAVPAAAASPAPTPARSARR</sequence>
<evidence type="ECO:0000256" key="4">
    <source>
        <dbReference type="ARBA" id="ARBA00023136"/>
    </source>
</evidence>
<dbReference type="STRING" id="1848.SAMN05443637_103263"/>
<keyword evidence="9" id="KW-1185">Reference proteome</keyword>
<evidence type="ECO:0000256" key="2">
    <source>
        <dbReference type="ARBA" id="ARBA00022692"/>
    </source>
</evidence>
<accession>A0A1M6QDM6</accession>
<keyword evidence="2 6" id="KW-0812">Transmembrane</keyword>
<evidence type="ECO:0000256" key="5">
    <source>
        <dbReference type="SAM" id="MobiDB-lite"/>
    </source>
</evidence>
<dbReference type="GO" id="GO:0016020">
    <property type="term" value="C:membrane"/>
    <property type="evidence" value="ECO:0007669"/>
    <property type="project" value="UniProtKB-SubCell"/>
</dbReference>
<dbReference type="EMBL" id="FRAP01000003">
    <property type="protein sequence ID" value="SHK18404.1"/>
    <property type="molecule type" value="Genomic_DNA"/>
</dbReference>
<proteinExistence type="predicted"/>
<organism evidence="8 9">
    <name type="scientific">Pseudonocardia thermophila</name>
    <dbReference type="NCBI Taxonomy" id="1848"/>
    <lineage>
        <taxon>Bacteria</taxon>
        <taxon>Bacillati</taxon>
        <taxon>Actinomycetota</taxon>
        <taxon>Actinomycetes</taxon>
        <taxon>Pseudonocardiales</taxon>
        <taxon>Pseudonocardiaceae</taxon>
        <taxon>Pseudonocardia</taxon>
    </lineage>
</organism>
<feature type="domain" description="Ion transport" evidence="7">
    <location>
        <begin position="20"/>
        <end position="115"/>
    </location>
</feature>
<keyword evidence="3 6" id="KW-1133">Transmembrane helix</keyword>
<dbReference type="Proteomes" id="UP000184363">
    <property type="component" value="Unassembled WGS sequence"/>
</dbReference>
<feature type="transmembrane region" description="Helical" evidence="6">
    <location>
        <begin position="47"/>
        <end position="68"/>
    </location>
</feature>
<name>A0A1M6QDM6_PSETH</name>